<feature type="region of interest" description="Disordered" evidence="1">
    <location>
        <begin position="1"/>
        <end position="52"/>
    </location>
</feature>
<keyword evidence="3" id="KW-1185">Reference proteome</keyword>
<feature type="compositionally biased region" description="Basic and acidic residues" evidence="1">
    <location>
        <begin position="242"/>
        <end position="257"/>
    </location>
</feature>
<organism evidence="2 3">
    <name type="scientific">Botrytis porri</name>
    <dbReference type="NCBI Taxonomy" id="87229"/>
    <lineage>
        <taxon>Eukaryota</taxon>
        <taxon>Fungi</taxon>
        <taxon>Dikarya</taxon>
        <taxon>Ascomycota</taxon>
        <taxon>Pezizomycotina</taxon>
        <taxon>Leotiomycetes</taxon>
        <taxon>Helotiales</taxon>
        <taxon>Sclerotiniaceae</taxon>
        <taxon>Botrytis</taxon>
    </lineage>
</organism>
<evidence type="ECO:0000313" key="2">
    <source>
        <dbReference type="EMBL" id="TGO88617.1"/>
    </source>
</evidence>
<feature type="compositionally biased region" description="Polar residues" evidence="1">
    <location>
        <begin position="19"/>
        <end position="41"/>
    </location>
</feature>
<sequence>MPAHHNILSQKSKKVDISTPHSQAAQGINNNMNNARSQPVQDNEDAAEEPQTREVFEPIHQLASDLDGPQEGVAAAAVKVLSIDRAESRLDDLSKIQAIADACGTPLHAIVNRIQQVHNKLQSAIDKAKLMIASNPSNNCEEEVDKDFEDGLISDCSAGSDIPAVPNCLQQTPHKQVDQSQISVVEPSVAADVAYPMLPWKAAKSSARRIDVNRRPSFSVALDDAATSSGAVSLRRGKRIRERAQNQEREDKRQRRS</sequence>
<dbReference type="AlphaFoldDB" id="A0A4Z1KVT2"/>
<dbReference type="EMBL" id="PQXO01000151">
    <property type="protein sequence ID" value="TGO88617.1"/>
    <property type="molecule type" value="Genomic_DNA"/>
</dbReference>
<dbReference type="OrthoDB" id="3542008at2759"/>
<comment type="caution">
    <text evidence="2">The sequence shown here is derived from an EMBL/GenBank/DDBJ whole genome shotgun (WGS) entry which is preliminary data.</text>
</comment>
<reference evidence="2 3" key="1">
    <citation type="submission" date="2017-12" db="EMBL/GenBank/DDBJ databases">
        <title>Comparative genomics of Botrytis spp.</title>
        <authorList>
            <person name="Valero-Jimenez C.A."/>
            <person name="Tapia P."/>
            <person name="Veloso J."/>
            <person name="Silva-Moreno E."/>
            <person name="Staats M."/>
            <person name="Valdes J.H."/>
            <person name="Van Kan J.A.L."/>
        </authorList>
    </citation>
    <scope>NUCLEOTIDE SEQUENCE [LARGE SCALE GENOMIC DNA]</scope>
    <source>
        <strain evidence="2 3">MUCL3349</strain>
    </source>
</reference>
<dbReference type="Proteomes" id="UP000297280">
    <property type="component" value="Unassembled WGS sequence"/>
</dbReference>
<evidence type="ECO:0000313" key="3">
    <source>
        <dbReference type="Proteomes" id="UP000297280"/>
    </source>
</evidence>
<accession>A0A4Z1KVT2</accession>
<name>A0A4Z1KVT2_9HELO</name>
<feature type="region of interest" description="Disordered" evidence="1">
    <location>
        <begin position="225"/>
        <end position="257"/>
    </location>
</feature>
<gene>
    <name evidence="2" type="ORF">BPOR_0151g00010</name>
</gene>
<proteinExistence type="predicted"/>
<protein>
    <submittedName>
        <fullName evidence="2">Uncharacterized protein</fullName>
    </submittedName>
</protein>
<evidence type="ECO:0000256" key="1">
    <source>
        <dbReference type="SAM" id="MobiDB-lite"/>
    </source>
</evidence>